<dbReference type="SMART" id="SM00165">
    <property type="entry name" value="UBA"/>
    <property type="match status" value="2"/>
</dbReference>
<evidence type="ECO:0000256" key="12">
    <source>
        <dbReference type="PIRSR" id="PIRSR016308-3"/>
    </source>
</evidence>
<dbReference type="InterPro" id="IPR041432">
    <property type="entry name" value="UBP13_Znf-UBP_var"/>
</dbReference>
<dbReference type="PANTHER" id="PTHR21646:SF10">
    <property type="entry name" value="UBIQUITIN CARBOXYL-TERMINAL HYDROLASE 14"/>
    <property type="match status" value="1"/>
</dbReference>
<dbReference type="GO" id="GO:0016579">
    <property type="term" value="P:protein deubiquitination"/>
    <property type="evidence" value="ECO:0007669"/>
    <property type="project" value="InterPro"/>
</dbReference>
<feature type="binding site" evidence="12">
    <location>
        <position position="176"/>
    </location>
    <ligand>
        <name>Zn(2+)</name>
        <dbReference type="ChEBI" id="CHEBI:29105"/>
    </ligand>
</feature>
<dbReference type="PROSITE" id="PS50271">
    <property type="entry name" value="ZF_UBP"/>
    <property type="match status" value="1"/>
</dbReference>
<dbReference type="GO" id="GO:0008270">
    <property type="term" value="F:zinc ion binding"/>
    <property type="evidence" value="ECO:0007669"/>
    <property type="project" value="UniProtKB-KW"/>
</dbReference>
<dbReference type="SUPFAM" id="SSF57850">
    <property type="entry name" value="RING/U-box"/>
    <property type="match status" value="2"/>
</dbReference>
<proteinExistence type="inferred from homology"/>
<keyword evidence="4 12" id="KW-0479">Metal-binding</keyword>
<dbReference type="GO" id="GO:0006508">
    <property type="term" value="P:proteolysis"/>
    <property type="evidence" value="ECO:0007669"/>
    <property type="project" value="UniProtKB-KW"/>
</dbReference>
<dbReference type="SUPFAM" id="SSF54001">
    <property type="entry name" value="Cysteine proteinases"/>
    <property type="match status" value="1"/>
</dbReference>
<evidence type="ECO:0000259" key="18">
    <source>
        <dbReference type="PROSITE" id="PS50271"/>
    </source>
</evidence>
<evidence type="ECO:0000256" key="4">
    <source>
        <dbReference type="ARBA" id="ARBA00022723"/>
    </source>
</evidence>
<evidence type="ECO:0000256" key="1">
    <source>
        <dbReference type="ARBA" id="ARBA00000707"/>
    </source>
</evidence>
<keyword evidence="8 14" id="KW-0378">Hydrolase</keyword>
<dbReference type="Pfam" id="PF02148">
    <property type="entry name" value="zf-UBP"/>
    <property type="match status" value="1"/>
</dbReference>
<evidence type="ECO:0000256" key="2">
    <source>
        <dbReference type="ARBA" id="ARBA00009085"/>
    </source>
</evidence>
<dbReference type="Proteomes" id="UP000001593">
    <property type="component" value="Unassembled WGS sequence"/>
</dbReference>
<dbReference type="InterPro" id="IPR009060">
    <property type="entry name" value="UBA-like_sf"/>
</dbReference>
<dbReference type="PROSITE" id="PS50235">
    <property type="entry name" value="USP_3"/>
    <property type="match status" value="1"/>
</dbReference>
<dbReference type="InterPro" id="IPR038765">
    <property type="entry name" value="Papain-like_cys_pep_sf"/>
</dbReference>
<dbReference type="PhylomeDB" id="A7REZ3"/>
<dbReference type="CDD" id="cd14386">
    <property type="entry name" value="UBA2_UBP5"/>
    <property type="match status" value="1"/>
</dbReference>
<gene>
    <name evidence="19" type="ORF">NEMVEDRAFT_v1g78936</name>
</gene>
<comment type="catalytic activity">
    <reaction evidence="1 14">
        <text>Thiol-dependent hydrolysis of ester, thioester, amide, peptide and isopeptide bonds formed by the C-terminal Gly of ubiquitin (a 76-residue protein attached to proteins as an intracellular targeting signal).</text>
        <dbReference type="EC" id="3.4.19.12"/>
    </reaction>
</comment>
<dbReference type="MEROPS" id="C19.084"/>
<evidence type="ECO:0000256" key="6">
    <source>
        <dbReference type="ARBA" id="ARBA00022771"/>
    </source>
</evidence>
<dbReference type="FunFam" id="1.10.8.10:FF:000086">
    <property type="entry name" value="Ubiquitin carboxyl-terminal hydrolase"/>
    <property type="match status" value="1"/>
</dbReference>
<feature type="non-terminal residue" evidence="19">
    <location>
        <position position="1"/>
    </location>
</feature>
<dbReference type="PIRSF" id="PIRSF016308">
    <property type="entry name" value="UBP"/>
    <property type="match status" value="1"/>
</dbReference>
<dbReference type="GO" id="GO:0004843">
    <property type="term" value="F:cysteine-type deubiquitinase activity"/>
    <property type="evidence" value="ECO:0000318"/>
    <property type="project" value="GO_Central"/>
</dbReference>
<dbReference type="OMA" id="FVPCEHT"/>
<evidence type="ECO:0000256" key="3">
    <source>
        <dbReference type="ARBA" id="ARBA00022670"/>
    </source>
</evidence>
<evidence type="ECO:0000256" key="15">
    <source>
        <dbReference type="SAM" id="MobiDB-lite"/>
    </source>
</evidence>
<feature type="compositionally biased region" description="Basic and acidic residues" evidence="15">
    <location>
        <begin position="76"/>
        <end position="88"/>
    </location>
</feature>
<dbReference type="CDD" id="cd14294">
    <property type="entry name" value="UBA1_UBP5_like"/>
    <property type="match status" value="1"/>
</dbReference>
<dbReference type="PANTHER" id="PTHR21646">
    <property type="entry name" value="UBIQUITIN CARBOXYL-TERMINAL HYDROLASE"/>
    <property type="match status" value="1"/>
</dbReference>
<keyword evidence="10 12" id="KW-0862">Zinc</keyword>
<dbReference type="Gene3D" id="1.10.8.10">
    <property type="entry name" value="DNA helicase RuvA subunit, C-terminal domain"/>
    <property type="match status" value="1"/>
</dbReference>
<dbReference type="GO" id="GO:0005829">
    <property type="term" value="C:cytosol"/>
    <property type="evidence" value="ECO:0000318"/>
    <property type="project" value="GO_Central"/>
</dbReference>
<dbReference type="FunCoup" id="A7REZ3">
    <property type="interactions" value="264"/>
</dbReference>
<dbReference type="HOGENOM" id="CLU_009884_1_0_1"/>
<dbReference type="EMBL" id="DS469507">
    <property type="protein sequence ID" value="EDO49878.1"/>
    <property type="molecule type" value="Genomic_DNA"/>
</dbReference>
<sequence>LSKVSMEQLASANIRVPGGGDKVYKDECVYCFDSPESESGLYVCLSTFLGCCLRHVTLHISKTNKNVFMHLKKIRKESTQEESKDAPPKKKPTRLGIGVEGGFDGERQYFAIYFDFLSLQVQLSLAGVLAADTSAYKEQVASWDGEKRVVSKHAESLLQLDNGVRIPPSGWKCALCDKTDNLWLNLTDGSILCGRKYFDGSGGNNHALESYKNTKYPLAVKLGTITPDGGDVFSYDEDDMVEDPHLAKHLSHFGINITQMEKTDKTMAELEIDINMRVREWDVIQEAGKKLTPMYGPGFTGLRNLGNTCYMNSVLQVLMTLPEFKQRYADLRDTILSNSPSDPTQDFDTQMAKIADGLLSGRYSQAPTQEEKPADDSYDKSEQDGISPHMFKSLIGRGHPEFSTNRQQDAQEFFAHLLETIDRAEGPLNPVDSFRYKVEERIECMRSHKVRYTNRDDNLLSLTIPMDAVLNKEEFAEYEAKQKQAEETKERDPSAVVRPRISMSACIEAFASPEIVQDFYSSAVQGKTTAKKTTRFVTFPDYLMVQMKKFTIGEDWVPKKLDVALEILEELDLTALRGTGLQPGEEQLPEEQAQEPEINESLVQQLADMGFDLQGCRKAVYHTRGVGTTEAAMNWVLEHMADPDFTAPLRLAGASKGAQAAAVNEEAVSMIISMGFTRDQAIKALKATDNNLERAADWIFSHAHELDAMDVDMNEETGPQYKDGSGRYRLVAFVSHMGTSTMCGHYVCHILKDGRWVIFNDRKVALSECPPRELGYLYLYQRI</sequence>
<keyword evidence="9 14" id="KW-0788">Thiol protease</keyword>
<dbReference type="Pfam" id="PF17807">
    <property type="entry name" value="zf-UBP_var"/>
    <property type="match status" value="1"/>
</dbReference>
<dbReference type="InterPro" id="IPR050185">
    <property type="entry name" value="Ub_carboxyl-term_hydrolase"/>
</dbReference>
<evidence type="ECO:0000259" key="16">
    <source>
        <dbReference type="PROSITE" id="PS50030"/>
    </source>
</evidence>
<dbReference type="InterPro" id="IPR015940">
    <property type="entry name" value="UBA"/>
</dbReference>
<feature type="domain" description="USP" evidence="17">
    <location>
        <begin position="300"/>
        <end position="783"/>
    </location>
</feature>
<evidence type="ECO:0000256" key="9">
    <source>
        <dbReference type="ARBA" id="ARBA00022807"/>
    </source>
</evidence>
<protein>
    <recommendedName>
        <fullName evidence="14">Ubiquitin carboxyl-terminal hydrolase</fullName>
        <ecNumber evidence="14">3.4.19.12</ecNumber>
    </recommendedName>
</protein>
<dbReference type="EC" id="3.4.19.12" evidence="14"/>
<dbReference type="InterPro" id="IPR001607">
    <property type="entry name" value="Znf_UBP"/>
</dbReference>
<dbReference type="Gene3D" id="3.90.70.10">
    <property type="entry name" value="Cysteine proteinases"/>
    <property type="match status" value="2"/>
</dbReference>
<dbReference type="InterPro" id="IPR013083">
    <property type="entry name" value="Znf_RING/FYVE/PHD"/>
</dbReference>
<evidence type="ECO:0000256" key="10">
    <source>
        <dbReference type="ARBA" id="ARBA00022833"/>
    </source>
</evidence>
<dbReference type="FunFam" id="3.30.40.10:FF:000026">
    <property type="entry name" value="Ubiquitin carboxyl-terminal hydrolase"/>
    <property type="match status" value="1"/>
</dbReference>
<accession>A7REZ3</accession>
<evidence type="ECO:0000313" key="20">
    <source>
        <dbReference type="Proteomes" id="UP000001593"/>
    </source>
</evidence>
<feature type="binding site" evidence="12">
    <location>
        <position position="193"/>
    </location>
    <ligand>
        <name>Zn(2+)</name>
        <dbReference type="ChEBI" id="CHEBI:29105"/>
    </ligand>
</feature>
<dbReference type="InterPro" id="IPR018200">
    <property type="entry name" value="USP_CS"/>
</dbReference>
<dbReference type="eggNOG" id="KOG0944">
    <property type="taxonomic scope" value="Eukaryota"/>
</dbReference>
<keyword evidence="7 14" id="KW-0833">Ubl conjugation pathway</keyword>
<feature type="compositionally biased region" description="Basic and acidic residues" evidence="15">
    <location>
        <begin position="369"/>
        <end position="383"/>
    </location>
</feature>
<dbReference type="PROSITE" id="PS00972">
    <property type="entry name" value="USP_1"/>
    <property type="match status" value="1"/>
</dbReference>
<organism evidence="19 20">
    <name type="scientific">Nematostella vectensis</name>
    <name type="common">Starlet sea anemone</name>
    <dbReference type="NCBI Taxonomy" id="45351"/>
    <lineage>
        <taxon>Eukaryota</taxon>
        <taxon>Metazoa</taxon>
        <taxon>Cnidaria</taxon>
        <taxon>Anthozoa</taxon>
        <taxon>Hexacorallia</taxon>
        <taxon>Actiniaria</taxon>
        <taxon>Edwardsiidae</taxon>
        <taxon>Nematostella</taxon>
    </lineage>
</organism>
<dbReference type="GO" id="GO:0031647">
    <property type="term" value="P:regulation of protein stability"/>
    <property type="evidence" value="ECO:0000318"/>
    <property type="project" value="GO_Central"/>
</dbReference>
<feature type="region of interest" description="Disordered" evidence="15">
    <location>
        <begin position="361"/>
        <end position="385"/>
    </location>
</feature>
<dbReference type="Pfam" id="PF00627">
    <property type="entry name" value="UBA"/>
    <property type="match status" value="1"/>
</dbReference>
<dbReference type="InParanoid" id="A7REZ3"/>
<dbReference type="InterPro" id="IPR001394">
    <property type="entry name" value="Peptidase_C19_UCH"/>
</dbReference>
<dbReference type="AlphaFoldDB" id="A7REZ3"/>
<keyword evidence="3 14" id="KW-0645">Protease</keyword>
<dbReference type="PROSITE" id="PS00973">
    <property type="entry name" value="USP_2"/>
    <property type="match status" value="1"/>
</dbReference>
<feature type="domain" description="UBA" evidence="16">
    <location>
        <begin position="662"/>
        <end position="702"/>
    </location>
</feature>
<dbReference type="Gene3D" id="3.30.40.10">
    <property type="entry name" value="Zinc/RING finger domain, C3HC4 (zinc finger)"/>
    <property type="match status" value="2"/>
</dbReference>
<keyword evidence="5" id="KW-0677">Repeat</keyword>
<dbReference type="GO" id="GO:0005634">
    <property type="term" value="C:nucleus"/>
    <property type="evidence" value="ECO:0000318"/>
    <property type="project" value="GO_Central"/>
</dbReference>
<feature type="active site" description="Nucleophile" evidence="11">
    <location>
        <position position="309"/>
    </location>
</feature>
<keyword evidence="6 13" id="KW-0863">Zinc-finger</keyword>
<dbReference type="InterPro" id="IPR028889">
    <property type="entry name" value="USP"/>
</dbReference>
<feature type="domain" description="UBP-type" evidence="18">
    <location>
        <begin position="149"/>
        <end position="257"/>
    </location>
</feature>
<evidence type="ECO:0000256" key="13">
    <source>
        <dbReference type="PROSITE-ProRule" id="PRU00502"/>
    </source>
</evidence>
<evidence type="ECO:0000313" key="19">
    <source>
        <dbReference type="EMBL" id="EDO49878.1"/>
    </source>
</evidence>
<feature type="binding site" evidence="12">
    <location>
        <position position="173"/>
    </location>
    <ligand>
        <name>Zn(2+)</name>
        <dbReference type="ChEBI" id="CHEBI:29105"/>
    </ligand>
</feature>
<dbReference type="SUPFAM" id="SSF46934">
    <property type="entry name" value="UBA-like"/>
    <property type="match status" value="1"/>
</dbReference>
<evidence type="ECO:0000256" key="5">
    <source>
        <dbReference type="ARBA" id="ARBA00022737"/>
    </source>
</evidence>
<name>A7REZ3_NEMVE</name>
<dbReference type="CDD" id="cd02658">
    <property type="entry name" value="Peptidase_C19B"/>
    <property type="match status" value="1"/>
</dbReference>
<dbReference type="FunFam" id="3.90.70.10:FF:000318">
    <property type="entry name" value="Ubiquitin carboxyl-terminal hydrolase"/>
    <property type="match status" value="1"/>
</dbReference>
<feature type="binding site" evidence="12">
    <location>
        <position position="206"/>
    </location>
    <ligand>
        <name>Zn(2+)</name>
        <dbReference type="ChEBI" id="CHEBI:29105"/>
    </ligand>
</feature>
<evidence type="ECO:0000256" key="11">
    <source>
        <dbReference type="PIRSR" id="PIRSR016308-1"/>
    </source>
</evidence>
<dbReference type="PROSITE" id="PS50030">
    <property type="entry name" value="UBA"/>
    <property type="match status" value="2"/>
</dbReference>
<reference evidence="19 20" key="1">
    <citation type="journal article" date="2007" name="Science">
        <title>Sea anemone genome reveals ancestral eumetazoan gene repertoire and genomic organization.</title>
        <authorList>
            <person name="Putnam N.H."/>
            <person name="Srivastava M."/>
            <person name="Hellsten U."/>
            <person name="Dirks B."/>
            <person name="Chapman J."/>
            <person name="Salamov A."/>
            <person name="Terry A."/>
            <person name="Shapiro H."/>
            <person name="Lindquist E."/>
            <person name="Kapitonov V.V."/>
            <person name="Jurka J."/>
            <person name="Genikhovich G."/>
            <person name="Grigoriev I.V."/>
            <person name="Lucas S.M."/>
            <person name="Steele R.E."/>
            <person name="Finnerty J.R."/>
            <person name="Technau U."/>
            <person name="Martindale M.Q."/>
            <person name="Rokhsar D.S."/>
        </authorList>
    </citation>
    <scope>NUCLEOTIDE SEQUENCE [LARGE SCALE GENOMIC DNA]</scope>
    <source>
        <strain evidence="20">CH2 X CH6</strain>
    </source>
</reference>
<evidence type="ECO:0000256" key="7">
    <source>
        <dbReference type="ARBA" id="ARBA00022786"/>
    </source>
</evidence>
<dbReference type="SMART" id="SM00290">
    <property type="entry name" value="ZnF_UBP"/>
    <property type="match status" value="1"/>
</dbReference>
<dbReference type="InterPro" id="IPR016652">
    <property type="entry name" value="Ubiquitinyl_hydrolase"/>
</dbReference>
<keyword evidence="20" id="KW-1185">Reference proteome</keyword>
<evidence type="ECO:0000259" key="17">
    <source>
        <dbReference type="PROSITE" id="PS50235"/>
    </source>
</evidence>
<dbReference type="FunFam" id="3.90.70.10:FF:000231">
    <property type="entry name" value="Ubiquitin carboxyl-terminal hydrolase"/>
    <property type="match status" value="1"/>
</dbReference>
<feature type="region of interest" description="Disordered" evidence="15">
    <location>
        <begin position="76"/>
        <end position="97"/>
    </location>
</feature>
<evidence type="ECO:0000256" key="8">
    <source>
        <dbReference type="ARBA" id="ARBA00022801"/>
    </source>
</evidence>
<feature type="active site" description="Proton acceptor" evidence="11">
    <location>
        <position position="745"/>
    </location>
</feature>
<dbReference type="FunFam" id="3.30.40.10:FF:001803">
    <property type="entry name" value="Ubiquitinyl hydrolase 1"/>
    <property type="match status" value="1"/>
</dbReference>
<dbReference type="STRING" id="45351.A7REZ3"/>
<comment type="similarity">
    <text evidence="2 14">Belongs to the peptidase C19 family.</text>
</comment>
<feature type="domain" description="UBA" evidence="16">
    <location>
        <begin position="597"/>
        <end position="639"/>
    </location>
</feature>
<dbReference type="Pfam" id="PF00443">
    <property type="entry name" value="UCH"/>
    <property type="match status" value="1"/>
</dbReference>
<evidence type="ECO:0000256" key="14">
    <source>
        <dbReference type="RuleBase" id="RU366025"/>
    </source>
</evidence>